<evidence type="ECO:0000313" key="1">
    <source>
        <dbReference type="EMBL" id="HGE78501.1"/>
    </source>
</evidence>
<proteinExistence type="predicted"/>
<organism evidence="1">
    <name type="scientific">candidate division WOR-3 bacterium</name>
    <dbReference type="NCBI Taxonomy" id="2052148"/>
    <lineage>
        <taxon>Bacteria</taxon>
        <taxon>Bacteria division WOR-3</taxon>
    </lineage>
</organism>
<reference evidence="1" key="1">
    <citation type="journal article" date="2020" name="mSystems">
        <title>Genome- and Community-Level Interaction Insights into Carbon Utilization and Element Cycling Functions of Hydrothermarchaeota in Hydrothermal Sediment.</title>
        <authorList>
            <person name="Zhou Z."/>
            <person name="Liu Y."/>
            <person name="Xu W."/>
            <person name="Pan J."/>
            <person name="Luo Z.H."/>
            <person name="Li M."/>
        </authorList>
    </citation>
    <scope>NUCLEOTIDE SEQUENCE [LARGE SCALE GENOMIC DNA]</scope>
    <source>
        <strain evidence="1">SpSt-961</strain>
    </source>
</reference>
<comment type="caution">
    <text evidence="1">The sequence shown here is derived from an EMBL/GenBank/DDBJ whole genome shotgun (WGS) entry which is preliminary data.</text>
</comment>
<protein>
    <submittedName>
        <fullName evidence="1">Uncharacterized protein</fullName>
    </submittedName>
</protein>
<accession>A0A7V3RI77</accession>
<dbReference type="EMBL" id="DTOZ01000151">
    <property type="protein sequence ID" value="HGE78501.1"/>
    <property type="molecule type" value="Genomic_DNA"/>
</dbReference>
<dbReference type="AlphaFoldDB" id="A0A7V3RI77"/>
<gene>
    <name evidence="1" type="ORF">ENX68_05835</name>
</gene>
<sequence>MTLIYHSKRRYFTRCADTSHSSPAVASIVISYLDIDENILDETRLYNYCDTLYWSPSPEVYLIELGDTNWISDTINISDEMQNLPGVNPSEIQKIRVICILPVLWLLTIPF</sequence>
<name>A0A7V3RI77_UNCW3</name>